<dbReference type="EMBL" id="LSRQ01004406">
    <property type="protein sequence ID" value="OAY69496.1"/>
    <property type="molecule type" value="Genomic_DNA"/>
</dbReference>
<dbReference type="AlphaFoldDB" id="A0A199UXZ9"/>
<gene>
    <name evidence="1" type="ORF">ACMD2_25540</name>
</gene>
<accession>A0A199UXZ9</accession>
<evidence type="ECO:0000313" key="1">
    <source>
        <dbReference type="EMBL" id="OAY69496.1"/>
    </source>
</evidence>
<comment type="caution">
    <text evidence="1">The sequence shown here is derived from an EMBL/GenBank/DDBJ whole genome shotgun (WGS) entry which is preliminary data.</text>
</comment>
<organism evidence="1 2">
    <name type="scientific">Ananas comosus</name>
    <name type="common">Pineapple</name>
    <name type="synonym">Ananas ananas</name>
    <dbReference type="NCBI Taxonomy" id="4615"/>
    <lineage>
        <taxon>Eukaryota</taxon>
        <taxon>Viridiplantae</taxon>
        <taxon>Streptophyta</taxon>
        <taxon>Embryophyta</taxon>
        <taxon>Tracheophyta</taxon>
        <taxon>Spermatophyta</taxon>
        <taxon>Magnoliopsida</taxon>
        <taxon>Liliopsida</taxon>
        <taxon>Poales</taxon>
        <taxon>Bromeliaceae</taxon>
        <taxon>Bromelioideae</taxon>
        <taxon>Ananas</taxon>
    </lineage>
</organism>
<reference evidence="1 2" key="1">
    <citation type="journal article" date="2016" name="DNA Res.">
        <title>The draft genome of MD-2 pineapple using hybrid error correction of long reads.</title>
        <authorList>
            <person name="Redwan R.M."/>
            <person name="Saidin A."/>
            <person name="Kumar S.V."/>
        </authorList>
    </citation>
    <scope>NUCLEOTIDE SEQUENCE [LARGE SCALE GENOMIC DNA]</scope>
    <source>
        <strain evidence="2">cv. MD2</strain>
        <tissue evidence="1">Leaf</tissue>
    </source>
</reference>
<dbReference type="Proteomes" id="UP000092600">
    <property type="component" value="Unassembled WGS sequence"/>
</dbReference>
<name>A0A199UXZ9_ANACO</name>
<evidence type="ECO:0000313" key="2">
    <source>
        <dbReference type="Proteomes" id="UP000092600"/>
    </source>
</evidence>
<proteinExistence type="predicted"/>
<protein>
    <submittedName>
        <fullName evidence="1">Uncharacterized protein</fullName>
    </submittedName>
</protein>
<sequence>MSDLISSSQSAFLKGRNIIDAYVAVRELNDGASTISGVAGSNFVYVMQRERFWLIGRLPIRLR</sequence>